<evidence type="ECO:0000256" key="9">
    <source>
        <dbReference type="ARBA" id="ARBA00023125"/>
    </source>
</evidence>
<evidence type="ECO:0000256" key="11">
    <source>
        <dbReference type="ARBA" id="ARBA00023242"/>
    </source>
</evidence>
<evidence type="ECO:0000256" key="4">
    <source>
        <dbReference type="ARBA" id="ARBA00006559"/>
    </source>
</evidence>
<dbReference type="EMBL" id="MCFA01000003">
    <property type="protein sequence ID" value="ORY19119.1"/>
    <property type="molecule type" value="Genomic_DNA"/>
</dbReference>
<dbReference type="OrthoDB" id="5377392at2759"/>
<keyword evidence="6" id="KW-0479">Metal-binding</keyword>
<dbReference type="PROSITE" id="PS52041">
    <property type="entry name" value="TOPO_IIB"/>
    <property type="match status" value="1"/>
</dbReference>
<dbReference type="Pfam" id="PF04406">
    <property type="entry name" value="TP6A_N"/>
    <property type="match status" value="1"/>
</dbReference>
<dbReference type="GO" id="GO:0000706">
    <property type="term" value="P:meiotic DNA double-strand break processing"/>
    <property type="evidence" value="ECO:0007669"/>
    <property type="project" value="TreeGrafter"/>
</dbReference>
<dbReference type="Pfam" id="PF21180">
    <property type="entry name" value="TOP6A-Spo11_Toprim"/>
    <property type="match status" value="1"/>
</dbReference>
<dbReference type="InterPro" id="IPR036388">
    <property type="entry name" value="WH-like_DNA-bd_sf"/>
</dbReference>
<gene>
    <name evidence="15" type="ORF">BCR34DRAFT_206417</name>
</gene>
<comment type="catalytic activity">
    <reaction evidence="1 12">
        <text>ATP-dependent breakage, passage and rejoining of double-stranded DNA.</text>
        <dbReference type="EC" id="5.6.2.2"/>
    </reaction>
</comment>
<accession>A0A1Y2A9B7</accession>
<protein>
    <recommendedName>
        <fullName evidence="5">DNA topoisomerase (ATP-hydrolyzing)</fullName>
        <ecNumber evidence="5">5.6.2.2</ecNumber>
    </recommendedName>
</protein>
<dbReference type="CDD" id="cd00223">
    <property type="entry name" value="TOPRIM_TopoIIB_SPO"/>
    <property type="match status" value="1"/>
</dbReference>
<evidence type="ECO:0000256" key="1">
    <source>
        <dbReference type="ARBA" id="ARBA00000185"/>
    </source>
</evidence>
<keyword evidence="9 12" id="KW-0238">DNA-binding</keyword>
<evidence type="ECO:0000256" key="12">
    <source>
        <dbReference type="PROSITE-ProRule" id="PRU01385"/>
    </source>
</evidence>
<evidence type="ECO:0000256" key="6">
    <source>
        <dbReference type="ARBA" id="ARBA00022723"/>
    </source>
</evidence>
<name>A0A1Y2A9B7_9PLEO</name>
<keyword evidence="11" id="KW-0539">Nucleus</keyword>
<dbReference type="InterPro" id="IPR002815">
    <property type="entry name" value="Spo11/TopoVI_A"/>
</dbReference>
<dbReference type="InterPro" id="IPR034136">
    <property type="entry name" value="TOPRIM_Topo6A/Spo11"/>
</dbReference>
<organism evidence="15 16">
    <name type="scientific">Clohesyomyces aquaticus</name>
    <dbReference type="NCBI Taxonomy" id="1231657"/>
    <lineage>
        <taxon>Eukaryota</taxon>
        <taxon>Fungi</taxon>
        <taxon>Dikarya</taxon>
        <taxon>Ascomycota</taxon>
        <taxon>Pezizomycotina</taxon>
        <taxon>Dothideomycetes</taxon>
        <taxon>Pleosporomycetidae</taxon>
        <taxon>Pleosporales</taxon>
        <taxon>Lindgomycetaceae</taxon>
        <taxon>Clohesyomyces</taxon>
    </lineage>
</organism>
<comment type="cofactor">
    <cofactor evidence="2">
        <name>Mg(2+)</name>
        <dbReference type="ChEBI" id="CHEBI:18420"/>
    </cofactor>
</comment>
<dbReference type="GO" id="GO:0003677">
    <property type="term" value="F:DNA binding"/>
    <property type="evidence" value="ECO:0007669"/>
    <property type="project" value="UniProtKB-UniRule"/>
</dbReference>
<keyword evidence="7" id="KW-0460">Magnesium</keyword>
<reference evidence="15 16" key="1">
    <citation type="submission" date="2016-07" db="EMBL/GenBank/DDBJ databases">
        <title>Pervasive Adenine N6-methylation of Active Genes in Fungi.</title>
        <authorList>
            <consortium name="DOE Joint Genome Institute"/>
            <person name="Mondo S.J."/>
            <person name="Dannebaum R.O."/>
            <person name="Kuo R.C."/>
            <person name="Labutti K."/>
            <person name="Haridas S."/>
            <person name="Kuo A."/>
            <person name="Salamov A."/>
            <person name="Ahrendt S.R."/>
            <person name="Lipzen A."/>
            <person name="Sullivan W."/>
            <person name="Andreopoulos W.B."/>
            <person name="Clum A."/>
            <person name="Lindquist E."/>
            <person name="Daum C."/>
            <person name="Ramamoorthy G.K."/>
            <person name="Gryganskyi A."/>
            <person name="Culley D."/>
            <person name="Magnuson J.K."/>
            <person name="James T.Y."/>
            <person name="O'Malley M.A."/>
            <person name="Stajich J.E."/>
            <person name="Spatafora J.W."/>
            <person name="Visel A."/>
            <person name="Grigoriev I.V."/>
        </authorList>
    </citation>
    <scope>NUCLEOTIDE SEQUENCE [LARGE SCALE GENOMIC DNA]</scope>
    <source>
        <strain evidence="15 16">CBS 115471</strain>
    </source>
</reference>
<dbReference type="GO" id="GO:0007131">
    <property type="term" value="P:reciprocal meiotic recombination"/>
    <property type="evidence" value="ECO:0007669"/>
    <property type="project" value="TreeGrafter"/>
</dbReference>
<dbReference type="Gene3D" id="3.40.1360.10">
    <property type="match status" value="1"/>
</dbReference>
<dbReference type="PRINTS" id="PR01550">
    <property type="entry name" value="TOP6AFAMILY"/>
</dbReference>
<evidence type="ECO:0000256" key="10">
    <source>
        <dbReference type="ARBA" id="ARBA00023235"/>
    </source>
</evidence>
<evidence type="ECO:0000256" key="2">
    <source>
        <dbReference type="ARBA" id="ARBA00001946"/>
    </source>
</evidence>
<dbReference type="PANTHER" id="PTHR10848:SF0">
    <property type="entry name" value="MEIOTIC RECOMBINATION PROTEIN SPO11"/>
    <property type="match status" value="1"/>
</dbReference>
<comment type="caution">
    <text evidence="15">The sequence shown here is derived from an EMBL/GenBank/DDBJ whole genome shotgun (WGS) entry which is preliminary data.</text>
</comment>
<evidence type="ECO:0000256" key="3">
    <source>
        <dbReference type="ARBA" id="ARBA00004123"/>
    </source>
</evidence>
<dbReference type="Proteomes" id="UP000193144">
    <property type="component" value="Unassembled WGS sequence"/>
</dbReference>
<dbReference type="GO" id="GO:0005524">
    <property type="term" value="F:ATP binding"/>
    <property type="evidence" value="ECO:0007669"/>
    <property type="project" value="InterPro"/>
</dbReference>
<comment type="similarity">
    <text evidence="4 12">Belongs to the TOP6A family.</text>
</comment>
<evidence type="ECO:0000256" key="7">
    <source>
        <dbReference type="ARBA" id="ARBA00022842"/>
    </source>
</evidence>
<evidence type="ECO:0000313" key="15">
    <source>
        <dbReference type="EMBL" id="ORY19119.1"/>
    </source>
</evidence>
<keyword evidence="10 12" id="KW-0413">Isomerase</keyword>
<evidence type="ECO:0000256" key="8">
    <source>
        <dbReference type="ARBA" id="ARBA00023029"/>
    </source>
</evidence>
<dbReference type="InterPro" id="IPR013048">
    <property type="entry name" value="Meiotic_Spo11"/>
</dbReference>
<dbReference type="PRINTS" id="PR01551">
    <property type="entry name" value="SPO11HOMOLOG"/>
</dbReference>
<feature type="domain" description="Spo11/DNA topoisomerase VI subunit A N-terminal" evidence="13">
    <location>
        <begin position="161"/>
        <end position="222"/>
    </location>
</feature>
<keyword evidence="8 12" id="KW-0799">Topoisomerase</keyword>
<dbReference type="SUPFAM" id="SSF56726">
    <property type="entry name" value="DNA topoisomerase IV, alpha subunit"/>
    <property type="match status" value="1"/>
</dbReference>
<keyword evidence="16" id="KW-1185">Reference proteome</keyword>
<dbReference type="FunFam" id="3.40.1360.10:FF:000018">
    <property type="entry name" value="Type II DNA topoisomerase VI subunit A"/>
    <property type="match status" value="1"/>
</dbReference>
<dbReference type="EC" id="5.6.2.2" evidence="5"/>
<dbReference type="InterPro" id="IPR013049">
    <property type="entry name" value="Spo11/TopoVI_A_N"/>
</dbReference>
<dbReference type="PANTHER" id="PTHR10848">
    <property type="entry name" value="MEIOTIC RECOMBINATION PROTEIN SPO11"/>
    <property type="match status" value="1"/>
</dbReference>
<dbReference type="InterPro" id="IPR036078">
    <property type="entry name" value="Spo11/TopoVI_A_sf"/>
</dbReference>
<dbReference type="AlphaFoldDB" id="A0A1Y2A9B7"/>
<dbReference type="Gene3D" id="1.10.10.10">
    <property type="entry name" value="Winged helix-like DNA-binding domain superfamily/Winged helix DNA-binding domain"/>
    <property type="match status" value="1"/>
</dbReference>
<comment type="subcellular location">
    <subcellularLocation>
        <location evidence="3">Nucleus</location>
    </subcellularLocation>
</comment>
<evidence type="ECO:0000256" key="5">
    <source>
        <dbReference type="ARBA" id="ARBA00012895"/>
    </source>
</evidence>
<feature type="active site" description="O-(5'-phospho-DNA)-tyrosine intermediate" evidence="12">
    <location>
        <position position="190"/>
    </location>
</feature>
<dbReference type="GO" id="GO:0042138">
    <property type="term" value="P:meiotic DNA double-strand break formation"/>
    <property type="evidence" value="ECO:0007669"/>
    <property type="project" value="InterPro"/>
</dbReference>
<feature type="domain" description="Topoisomerase 6 subunit A/Spo11 TOPRIM" evidence="14">
    <location>
        <begin position="272"/>
        <end position="451"/>
    </location>
</feature>
<dbReference type="STRING" id="1231657.A0A1Y2A9B7"/>
<dbReference type="GO" id="GO:0003918">
    <property type="term" value="F:DNA topoisomerase type II (double strand cut, ATP-hydrolyzing) activity"/>
    <property type="evidence" value="ECO:0007669"/>
    <property type="project" value="UniProtKB-UniRule"/>
</dbReference>
<dbReference type="GO" id="GO:0000228">
    <property type="term" value="C:nuclear chromosome"/>
    <property type="evidence" value="ECO:0007669"/>
    <property type="project" value="TreeGrafter"/>
</dbReference>
<dbReference type="GO" id="GO:0046872">
    <property type="term" value="F:metal ion binding"/>
    <property type="evidence" value="ECO:0007669"/>
    <property type="project" value="UniProtKB-KW"/>
</dbReference>
<evidence type="ECO:0000259" key="14">
    <source>
        <dbReference type="Pfam" id="PF21180"/>
    </source>
</evidence>
<evidence type="ECO:0000313" key="16">
    <source>
        <dbReference type="Proteomes" id="UP000193144"/>
    </source>
</evidence>
<evidence type="ECO:0000259" key="13">
    <source>
        <dbReference type="Pfam" id="PF04406"/>
    </source>
</evidence>
<proteinExistence type="inferred from homology"/>
<sequence length="485" mass="53302">MNSDAFEEMLFGFPSSQDSVDDAWEDASEEDMLEATFASEPPPWILRSSPDQLPALLDDDPDAMILEDFGESALDESLLENHPIEGPPIRKDRNWVLARIEGMLEEIVDGLLENRGQLAITLKSRSATAGQVMDSSGGRRPASTLKNKEVNFPGRTAQEAWRFTVLLRIIELVHGALANDVVLSKRDIYYRHPDLFVKQSVVDRYVDDLACTFGVTRSLLNVTAAAKSLVAGNFTIRGADGTSVHGINSKEGILLPSLLDSDVVDLSAIYWILIIEKEASFRSIVGSPEWSSLGSRCLVLTAKGYPDLSARQFLRQLTDQYPSLPMSVLVDFDPDGLAIMSTYKYGSIRLAHENVTSNDTPTLSLPLPRLSWLGVRSHQVGRTPATESGTKGGAISDAQGLMRLTLRDRKKACRMLEWDTCQEGGPEPVWRRELQTMLMLNLKAEMQILEEQPGGLASWVNDELRATQGQEGCTNGPVPQAGSAG</sequence>